<dbReference type="EMBL" id="BAABHQ010000023">
    <property type="protein sequence ID" value="GAA4893142.1"/>
    <property type="molecule type" value="Genomic_DNA"/>
</dbReference>
<feature type="transmembrane region" description="Helical" evidence="1">
    <location>
        <begin position="26"/>
        <end position="49"/>
    </location>
</feature>
<gene>
    <name evidence="2" type="ORF">GCM10023203_54040</name>
</gene>
<comment type="caution">
    <text evidence="2">The sequence shown here is derived from an EMBL/GenBank/DDBJ whole genome shotgun (WGS) entry which is preliminary data.</text>
</comment>
<accession>A0ABP9F3T6</accession>
<keyword evidence="1" id="KW-0812">Transmembrane</keyword>
<keyword evidence="3" id="KW-1185">Reference proteome</keyword>
<dbReference type="RefSeq" id="WP_274234680.1">
    <property type="nucleotide sequence ID" value="NZ_BAABHQ010000023.1"/>
</dbReference>
<evidence type="ECO:0000313" key="3">
    <source>
        <dbReference type="Proteomes" id="UP001500457"/>
    </source>
</evidence>
<proteinExistence type="predicted"/>
<keyword evidence="1" id="KW-1133">Transmembrane helix</keyword>
<evidence type="ECO:0000256" key="1">
    <source>
        <dbReference type="SAM" id="Phobius"/>
    </source>
</evidence>
<dbReference type="Proteomes" id="UP001500457">
    <property type="component" value="Unassembled WGS sequence"/>
</dbReference>
<protein>
    <recommendedName>
        <fullName evidence="4">DUF4129 domain-containing protein</fullName>
    </recommendedName>
</protein>
<sequence>MSPLLAVLVLAPPAPSAIAPAGGGWGWAQTVALIVPVLAALGAVALWTLGQRAARWERRSNAFAAALAAVESFAEMPYRIRRRPAGGDARQQLTDQISAIQADIAFHQAWLELEAPTVAEPYQTLVRAARGQAGAQMHQAWTHQPLDRDEDMNLHIAYPREQIDAARADCLAAMRDALRLFRAR</sequence>
<evidence type="ECO:0000313" key="2">
    <source>
        <dbReference type="EMBL" id="GAA4893142.1"/>
    </source>
</evidence>
<name>A0ABP9F3T6_9PSEU</name>
<reference evidence="3" key="1">
    <citation type="journal article" date="2019" name="Int. J. Syst. Evol. Microbiol.">
        <title>The Global Catalogue of Microorganisms (GCM) 10K type strain sequencing project: providing services to taxonomists for standard genome sequencing and annotation.</title>
        <authorList>
            <consortium name="The Broad Institute Genomics Platform"/>
            <consortium name="The Broad Institute Genome Sequencing Center for Infectious Disease"/>
            <person name="Wu L."/>
            <person name="Ma J."/>
        </authorList>
    </citation>
    <scope>NUCLEOTIDE SEQUENCE [LARGE SCALE GENOMIC DNA]</scope>
    <source>
        <strain evidence="3">JCM 17983</strain>
    </source>
</reference>
<keyword evidence="1" id="KW-0472">Membrane</keyword>
<organism evidence="2 3">
    <name type="scientific">Actinomycetospora straminea</name>
    <dbReference type="NCBI Taxonomy" id="663607"/>
    <lineage>
        <taxon>Bacteria</taxon>
        <taxon>Bacillati</taxon>
        <taxon>Actinomycetota</taxon>
        <taxon>Actinomycetes</taxon>
        <taxon>Pseudonocardiales</taxon>
        <taxon>Pseudonocardiaceae</taxon>
        <taxon>Actinomycetospora</taxon>
    </lineage>
</organism>
<evidence type="ECO:0008006" key="4">
    <source>
        <dbReference type="Google" id="ProtNLM"/>
    </source>
</evidence>